<evidence type="ECO:0000313" key="8">
    <source>
        <dbReference type="Proteomes" id="UP001597299"/>
    </source>
</evidence>
<dbReference type="InterPro" id="IPR028081">
    <property type="entry name" value="Leu-bd"/>
</dbReference>
<dbReference type="PANTHER" id="PTHR30483:SF6">
    <property type="entry name" value="PERIPLASMIC BINDING PROTEIN OF ABC TRANSPORTER FOR NATURAL AMINO ACIDS"/>
    <property type="match status" value="1"/>
</dbReference>
<evidence type="ECO:0000256" key="1">
    <source>
        <dbReference type="ARBA" id="ARBA00010062"/>
    </source>
</evidence>
<dbReference type="EMBL" id="JBHUHD010000001">
    <property type="protein sequence ID" value="MFD2139412.1"/>
    <property type="molecule type" value="Genomic_DNA"/>
</dbReference>
<dbReference type="InterPro" id="IPR000709">
    <property type="entry name" value="Leu_Ile_Val-bd"/>
</dbReference>
<reference evidence="8" key="1">
    <citation type="journal article" date="2019" name="Int. J. Syst. Evol. Microbiol.">
        <title>The Global Catalogue of Microorganisms (GCM) 10K type strain sequencing project: providing services to taxonomists for standard genome sequencing and annotation.</title>
        <authorList>
            <consortium name="The Broad Institute Genomics Platform"/>
            <consortium name="The Broad Institute Genome Sequencing Center for Infectious Disease"/>
            <person name="Wu L."/>
            <person name="Ma J."/>
        </authorList>
    </citation>
    <scope>NUCLEOTIDE SEQUENCE [LARGE SCALE GENOMIC DNA]</scope>
    <source>
        <strain evidence="8">CCM 7435</strain>
    </source>
</reference>
<dbReference type="PANTHER" id="PTHR30483">
    <property type="entry name" value="LEUCINE-SPECIFIC-BINDING PROTEIN"/>
    <property type="match status" value="1"/>
</dbReference>
<evidence type="ECO:0000259" key="6">
    <source>
        <dbReference type="Pfam" id="PF13458"/>
    </source>
</evidence>
<keyword evidence="2" id="KW-0813">Transport</keyword>
<evidence type="ECO:0000256" key="2">
    <source>
        <dbReference type="ARBA" id="ARBA00022448"/>
    </source>
</evidence>
<dbReference type="Proteomes" id="UP001597299">
    <property type="component" value="Unassembled WGS sequence"/>
</dbReference>
<gene>
    <name evidence="7" type="ORF">ACFSNC_03280</name>
</gene>
<dbReference type="SUPFAM" id="SSF53822">
    <property type="entry name" value="Periplasmic binding protein-like I"/>
    <property type="match status" value="1"/>
</dbReference>
<feature type="signal peptide" evidence="5">
    <location>
        <begin position="1"/>
        <end position="22"/>
    </location>
</feature>
<proteinExistence type="inferred from homology"/>
<feature type="domain" description="Leucine-binding protein" evidence="6">
    <location>
        <begin position="32"/>
        <end position="368"/>
    </location>
</feature>
<keyword evidence="3 5" id="KW-0732">Signal</keyword>
<evidence type="ECO:0000256" key="3">
    <source>
        <dbReference type="ARBA" id="ARBA00022729"/>
    </source>
</evidence>
<organism evidence="7 8">
    <name type="scientific">Ancylobacter oerskovii</name>
    <dbReference type="NCBI Taxonomy" id="459519"/>
    <lineage>
        <taxon>Bacteria</taxon>
        <taxon>Pseudomonadati</taxon>
        <taxon>Pseudomonadota</taxon>
        <taxon>Alphaproteobacteria</taxon>
        <taxon>Hyphomicrobiales</taxon>
        <taxon>Xanthobacteraceae</taxon>
        <taxon>Ancylobacter</taxon>
    </lineage>
</organism>
<dbReference type="InterPro" id="IPR051010">
    <property type="entry name" value="BCAA_transport"/>
</dbReference>
<dbReference type="Pfam" id="PF13458">
    <property type="entry name" value="Peripla_BP_6"/>
    <property type="match status" value="1"/>
</dbReference>
<accession>A0ABW4YTG5</accession>
<dbReference type="InterPro" id="IPR028082">
    <property type="entry name" value="Peripla_BP_I"/>
</dbReference>
<dbReference type="PRINTS" id="PR00337">
    <property type="entry name" value="LEUILEVALBP"/>
</dbReference>
<name>A0ABW4YTG5_9HYPH</name>
<keyword evidence="4" id="KW-0029">Amino-acid transport</keyword>
<evidence type="ECO:0000256" key="4">
    <source>
        <dbReference type="ARBA" id="ARBA00022970"/>
    </source>
</evidence>
<sequence length="393" mass="41979">MSLNRRSFLASTGLALAGSAMALPARADDNVVKIGLIAPMTGPFTSTGRMLEEGARLYIKQAGDTVAGKKIELVLRDDTGVADVTKRIAQEMVANDGVKILTGFGLTPLALAVAPLATQAKVPEIVMMAATSVVTERSPFIVRPAFTQAQTTVPLADWAYDNGIRKVVSIVADYAPGLDSEAGFNTRFKAKGGEVLEAIRVPLSTRDFAPFLQRAVDAKPEALFVFVPTGLGAALMKQFVERGLDKSGIKVLGEGSVTEDDILTQMDDSVLGMITAHHYSAAHRSAENAAFVAAFRKAYGHRPNHIAVQAYDGMHLIYEALKKTGGATDGAALVAAMKGLSWESPRGPVTIDPNTREPIQNIYIRRVERVDGELYNVEFATVPNVKDPSKAGL</sequence>
<evidence type="ECO:0000256" key="5">
    <source>
        <dbReference type="SAM" id="SignalP"/>
    </source>
</evidence>
<protein>
    <submittedName>
        <fullName evidence="7">ABC transporter substrate-binding protein</fullName>
    </submittedName>
</protein>
<comment type="similarity">
    <text evidence="1">Belongs to the leucine-binding protein family.</text>
</comment>
<dbReference type="Gene3D" id="3.40.50.2300">
    <property type="match status" value="2"/>
</dbReference>
<dbReference type="PROSITE" id="PS51318">
    <property type="entry name" value="TAT"/>
    <property type="match status" value="1"/>
</dbReference>
<evidence type="ECO:0000313" key="7">
    <source>
        <dbReference type="EMBL" id="MFD2139412.1"/>
    </source>
</evidence>
<dbReference type="RefSeq" id="WP_213352211.1">
    <property type="nucleotide sequence ID" value="NZ_JAHBGB010000019.1"/>
</dbReference>
<dbReference type="CDD" id="cd20013">
    <property type="entry name" value="PBP1_RPA0985_benzoate-like"/>
    <property type="match status" value="1"/>
</dbReference>
<feature type="chain" id="PRO_5045379672" evidence="5">
    <location>
        <begin position="23"/>
        <end position="393"/>
    </location>
</feature>
<comment type="caution">
    <text evidence="7">The sequence shown here is derived from an EMBL/GenBank/DDBJ whole genome shotgun (WGS) entry which is preliminary data.</text>
</comment>
<keyword evidence="8" id="KW-1185">Reference proteome</keyword>
<dbReference type="InterPro" id="IPR006311">
    <property type="entry name" value="TAT_signal"/>
</dbReference>